<accession>A0AA41X0Y8</accession>
<dbReference type="PROSITE" id="PS50928">
    <property type="entry name" value="ABC_TM1"/>
    <property type="match status" value="1"/>
</dbReference>
<gene>
    <name evidence="9" type="ORF">NLF92_00855</name>
</gene>
<feature type="transmembrane region" description="Helical" evidence="7">
    <location>
        <begin position="82"/>
        <end position="110"/>
    </location>
</feature>
<feature type="transmembrane region" description="Helical" evidence="7">
    <location>
        <begin position="130"/>
        <end position="156"/>
    </location>
</feature>
<evidence type="ECO:0000313" key="10">
    <source>
        <dbReference type="Proteomes" id="UP001165413"/>
    </source>
</evidence>
<keyword evidence="5 7" id="KW-1133">Transmembrane helix</keyword>
<keyword evidence="2 7" id="KW-0813">Transport</keyword>
<dbReference type="InterPro" id="IPR000515">
    <property type="entry name" value="MetI-like"/>
</dbReference>
<organism evidence="9 10">
    <name type="scientific">Opacimonas viscosa</name>
    <dbReference type="NCBI Taxonomy" id="2961944"/>
    <lineage>
        <taxon>Bacteria</taxon>
        <taxon>Pseudomonadati</taxon>
        <taxon>Pseudomonadota</taxon>
        <taxon>Gammaproteobacteria</taxon>
        <taxon>Alteromonadales</taxon>
        <taxon>Alteromonadaceae</taxon>
        <taxon>Opacimonas</taxon>
    </lineage>
</organism>
<evidence type="ECO:0000256" key="4">
    <source>
        <dbReference type="ARBA" id="ARBA00022692"/>
    </source>
</evidence>
<reference evidence="9" key="1">
    <citation type="submission" date="2022-07" db="EMBL/GenBank/DDBJ databases">
        <title>Characterization of the Novel Bacterium Alteromonas immobilis LMIT006 and Alteromonas gregis LMIT007.</title>
        <authorList>
            <person name="Lin X."/>
        </authorList>
    </citation>
    <scope>NUCLEOTIDE SEQUENCE</scope>
    <source>
        <strain evidence="9">LMIT007</strain>
    </source>
</reference>
<dbReference type="EMBL" id="JANATA010000001">
    <property type="protein sequence ID" value="MCP3427491.1"/>
    <property type="molecule type" value="Genomic_DNA"/>
</dbReference>
<dbReference type="AlphaFoldDB" id="A0AA41X0Y8"/>
<dbReference type="CDD" id="cd06261">
    <property type="entry name" value="TM_PBP2"/>
    <property type="match status" value="1"/>
</dbReference>
<evidence type="ECO:0000256" key="5">
    <source>
        <dbReference type="ARBA" id="ARBA00022989"/>
    </source>
</evidence>
<evidence type="ECO:0000256" key="7">
    <source>
        <dbReference type="RuleBase" id="RU363032"/>
    </source>
</evidence>
<dbReference type="PANTHER" id="PTHR30151">
    <property type="entry name" value="ALKANE SULFONATE ABC TRANSPORTER-RELATED, MEMBRANE SUBUNIT"/>
    <property type="match status" value="1"/>
</dbReference>
<comment type="caution">
    <text evidence="9">The sequence shown here is derived from an EMBL/GenBank/DDBJ whole genome shotgun (WGS) entry which is preliminary data.</text>
</comment>
<feature type="domain" description="ABC transmembrane type-1" evidence="8">
    <location>
        <begin position="1"/>
        <end position="156"/>
    </location>
</feature>
<dbReference type="SUPFAM" id="SSF161098">
    <property type="entry name" value="MetI-like"/>
    <property type="match status" value="1"/>
</dbReference>
<comment type="subcellular location">
    <subcellularLocation>
        <location evidence="1 7">Cell membrane</location>
        <topology evidence="1 7">Multi-pass membrane protein</topology>
    </subcellularLocation>
</comment>
<protein>
    <submittedName>
        <fullName evidence="9">ABC transporter permease subunit</fullName>
    </submittedName>
</protein>
<dbReference type="Pfam" id="PF00528">
    <property type="entry name" value="BPD_transp_1"/>
    <property type="match status" value="1"/>
</dbReference>
<keyword evidence="3" id="KW-1003">Cell membrane</keyword>
<dbReference type="Proteomes" id="UP001165413">
    <property type="component" value="Unassembled WGS sequence"/>
</dbReference>
<evidence type="ECO:0000256" key="6">
    <source>
        <dbReference type="ARBA" id="ARBA00023136"/>
    </source>
</evidence>
<evidence type="ECO:0000259" key="8">
    <source>
        <dbReference type="PROSITE" id="PS50928"/>
    </source>
</evidence>
<name>A0AA41X0Y8_9ALTE</name>
<keyword evidence="4 7" id="KW-0812">Transmembrane</keyword>
<dbReference type="GO" id="GO:0055085">
    <property type="term" value="P:transmembrane transport"/>
    <property type="evidence" value="ECO:0007669"/>
    <property type="project" value="InterPro"/>
</dbReference>
<evidence type="ECO:0000256" key="1">
    <source>
        <dbReference type="ARBA" id="ARBA00004651"/>
    </source>
</evidence>
<proteinExistence type="inferred from homology"/>
<keyword evidence="10" id="KW-1185">Reference proteome</keyword>
<evidence type="ECO:0000256" key="2">
    <source>
        <dbReference type="ARBA" id="ARBA00022448"/>
    </source>
</evidence>
<feature type="transmembrane region" description="Helical" evidence="7">
    <location>
        <begin position="12"/>
        <end position="34"/>
    </location>
</feature>
<dbReference type="PANTHER" id="PTHR30151:SF38">
    <property type="entry name" value="ALIPHATIC SULFONATES TRANSPORT PERMEASE PROTEIN SSUC-RELATED"/>
    <property type="match status" value="1"/>
</dbReference>
<evidence type="ECO:0000256" key="3">
    <source>
        <dbReference type="ARBA" id="ARBA00022475"/>
    </source>
</evidence>
<keyword evidence="6 7" id="KW-0472">Membrane</keyword>
<dbReference type="InterPro" id="IPR035906">
    <property type="entry name" value="MetI-like_sf"/>
</dbReference>
<dbReference type="Gene3D" id="1.10.3720.10">
    <property type="entry name" value="MetI-like"/>
    <property type="match status" value="1"/>
</dbReference>
<dbReference type="GO" id="GO:0005886">
    <property type="term" value="C:plasma membrane"/>
    <property type="evidence" value="ECO:0007669"/>
    <property type="project" value="UniProtKB-SubCell"/>
</dbReference>
<comment type="similarity">
    <text evidence="7">Belongs to the binding-protein-dependent transport system permease family.</text>
</comment>
<sequence>MAHRHRINVFSDTVLVVLLNIPALVTIMLAYIWFGLIETAAIFAVVLNKLPNVIVSIREGARVIDPKLTQMAKVYRLSRFTYYRFIYLPQIYPYILLAARNGLSLIWKIVLVVELLGRSDGVGFALHSLFQFFDIAGILAYTFCFIGIVFTIEFILFKPFEKLIQKGRKHV</sequence>
<evidence type="ECO:0000313" key="9">
    <source>
        <dbReference type="EMBL" id="MCP3427491.1"/>
    </source>
</evidence>